<sequence>MRECCSRNQSVAMSVSVTRPINAKALHFLDATVEDVVIADPEAPFVHQVIERAPVVAEPLLWPGWVEGDGHAPVTGVIDVGVAVDVHAEAEGLTAAFGDGAHSAGGHVTRQHGDQRRHLGGLLLGGAAGRLGWGCGTWG</sequence>
<reference evidence="2" key="1">
    <citation type="journal article" date="2019" name="Int. J. Syst. Evol. Microbiol.">
        <title>The Global Catalogue of Microorganisms (GCM) 10K type strain sequencing project: providing services to taxonomists for standard genome sequencing and annotation.</title>
        <authorList>
            <consortium name="The Broad Institute Genomics Platform"/>
            <consortium name="The Broad Institute Genome Sequencing Center for Infectious Disease"/>
            <person name="Wu L."/>
            <person name="Ma J."/>
        </authorList>
    </citation>
    <scope>NUCLEOTIDE SEQUENCE [LARGE SCALE GENOMIC DNA]</scope>
    <source>
        <strain evidence="2">JCM 6835</strain>
    </source>
</reference>
<evidence type="ECO:0000313" key="2">
    <source>
        <dbReference type="Proteomes" id="UP001501666"/>
    </source>
</evidence>
<protein>
    <submittedName>
        <fullName evidence="1">Uncharacterized protein</fullName>
    </submittedName>
</protein>
<gene>
    <name evidence="1" type="ORF">GCM10010412_034770</name>
</gene>
<keyword evidence="2" id="KW-1185">Reference proteome</keyword>
<name>A0ABP6ECD7_9ACTN</name>
<comment type="caution">
    <text evidence="1">The sequence shown here is derived from an EMBL/GenBank/DDBJ whole genome shotgun (WGS) entry which is preliminary data.</text>
</comment>
<proteinExistence type="predicted"/>
<dbReference type="EMBL" id="BAAATE010000007">
    <property type="protein sequence ID" value="GAA2661584.1"/>
    <property type="molecule type" value="Genomic_DNA"/>
</dbReference>
<organism evidence="1 2">
    <name type="scientific">Nonomuraea recticatena</name>
    <dbReference type="NCBI Taxonomy" id="46178"/>
    <lineage>
        <taxon>Bacteria</taxon>
        <taxon>Bacillati</taxon>
        <taxon>Actinomycetota</taxon>
        <taxon>Actinomycetes</taxon>
        <taxon>Streptosporangiales</taxon>
        <taxon>Streptosporangiaceae</taxon>
        <taxon>Nonomuraea</taxon>
    </lineage>
</organism>
<accession>A0ABP6ECD7</accession>
<evidence type="ECO:0000313" key="1">
    <source>
        <dbReference type="EMBL" id="GAA2661584.1"/>
    </source>
</evidence>
<dbReference type="Proteomes" id="UP001501666">
    <property type="component" value="Unassembled WGS sequence"/>
</dbReference>